<dbReference type="GO" id="GO:0006310">
    <property type="term" value="P:DNA recombination"/>
    <property type="evidence" value="ECO:0007669"/>
    <property type="project" value="UniProtKB-KW"/>
</dbReference>
<feature type="region of interest" description="Disordered" evidence="8">
    <location>
        <begin position="645"/>
        <end position="757"/>
    </location>
</feature>
<protein>
    <recommendedName>
        <fullName evidence="7">Structure-specific endonuclease subunit SLX4</fullName>
    </recommendedName>
</protein>
<keyword evidence="4" id="KW-0233">DNA recombination</keyword>
<feature type="compositionally biased region" description="Polar residues" evidence="8">
    <location>
        <begin position="100"/>
        <end position="116"/>
    </location>
</feature>
<feature type="compositionally biased region" description="Polar residues" evidence="8">
    <location>
        <begin position="125"/>
        <end position="143"/>
    </location>
</feature>
<evidence type="ECO:0000256" key="3">
    <source>
        <dbReference type="ARBA" id="ARBA00022763"/>
    </source>
</evidence>
<comment type="subcellular location">
    <subcellularLocation>
        <location evidence="1">Nucleus</location>
    </subcellularLocation>
</comment>
<dbReference type="InterPro" id="IPR018574">
    <property type="entry name" value="Structure-sp_endonuc_su_Slx4"/>
</dbReference>
<dbReference type="GO" id="GO:0033557">
    <property type="term" value="C:Slx1-Slx4 complex"/>
    <property type="evidence" value="ECO:0007669"/>
    <property type="project" value="InterPro"/>
</dbReference>
<name>A0A8H2WYX3_9AGAM</name>
<feature type="region of interest" description="Disordered" evidence="8">
    <location>
        <begin position="125"/>
        <end position="210"/>
    </location>
</feature>
<feature type="compositionally biased region" description="Basic residues" evidence="8">
    <location>
        <begin position="717"/>
        <end position="732"/>
    </location>
</feature>
<feature type="compositionally biased region" description="Polar residues" evidence="8">
    <location>
        <begin position="178"/>
        <end position="192"/>
    </location>
</feature>
<evidence type="ECO:0000256" key="1">
    <source>
        <dbReference type="ARBA" id="ARBA00004123"/>
    </source>
</evidence>
<evidence type="ECO:0000256" key="8">
    <source>
        <dbReference type="SAM" id="MobiDB-lite"/>
    </source>
</evidence>
<evidence type="ECO:0000256" key="4">
    <source>
        <dbReference type="ARBA" id="ARBA00023172"/>
    </source>
</evidence>
<feature type="region of interest" description="Disordered" evidence="8">
    <location>
        <begin position="72"/>
        <end position="92"/>
    </location>
</feature>
<feature type="compositionally biased region" description="Polar residues" evidence="8">
    <location>
        <begin position="587"/>
        <end position="600"/>
    </location>
</feature>
<dbReference type="Proteomes" id="UP000663846">
    <property type="component" value="Unassembled WGS sequence"/>
</dbReference>
<comment type="caution">
    <text evidence="9">The sequence shown here is derived from an EMBL/GenBank/DDBJ whole genome shotgun (WGS) entry which is preliminary data.</text>
</comment>
<evidence type="ECO:0000313" key="9">
    <source>
        <dbReference type="EMBL" id="CAE6412130.1"/>
    </source>
</evidence>
<evidence type="ECO:0000256" key="5">
    <source>
        <dbReference type="ARBA" id="ARBA00023204"/>
    </source>
</evidence>
<gene>
    <name evidence="9" type="ORF">RDB_LOCUS69880</name>
</gene>
<proteinExistence type="inferred from homology"/>
<accession>A0A8H2WYX3</accession>
<evidence type="ECO:0000256" key="2">
    <source>
        <dbReference type="ARBA" id="ARBA00006661"/>
    </source>
</evidence>
<feature type="region of interest" description="Disordered" evidence="8">
    <location>
        <begin position="577"/>
        <end position="605"/>
    </location>
</feature>
<dbReference type="EMBL" id="CAJMWS010000313">
    <property type="protein sequence ID" value="CAE6412130.1"/>
    <property type="molecule type" value="Genomic_DNA"/>
</dbReference>
<feature type="compositionally biased region" description="Basic residues" evidence="8">
    <location>
        <begin position="652"/>
        <end position="679"/>
    </location>
</feature>
<dbReference type="GO" id="GO:0006281">
    <property type="term" value="P:DNA repair"/>
    <property type="evidence" value="ECO:0007669"/>
    <property type="project" value="UniProtKB-KW"/>
</dbReference>
<feature type="region of interest" description="Disordered" evidence="8">
    <location>
        <begin position="97"/>
        <end position="116"/>
    </location>
</feature>
<dbReference type="Pfam" id="PF09494">
    <property type="entry name" value="Slx4"/>
    <property type="match status" value="1"/>
</dbReference>
<dbReference type="GO" id="GO:0006260">
    <property type="term" value="P:DNA replication"/>
    <property type="evidence" value="ECO:0007669"/>
    <property type="project" value="InterPro"/>
</dbReference>
<feature type="region of interest" description="Disordered" evidence="8">
    <location>
        <begin position="347"/>
        <end position="395"/>
    </location>
</feature>
<feature type="compositionally biased region" description="Low complexity" evidence="8">
    <location>
        <begin position="695"/>
        <end position="706"/>
    </location>
</feature>
<keyword evidence="3" id="KW-0227">DNA damage</keyword>
<reference evidence="9" key="1">
    <citation type="submission" date="2021-01" db="EMBL/GenBank/DDBJ databases">
        <authorList>
            <person name="Kaushik A."/>
        </authorList>
    </citation>
    <scope>NUCLEOTIDE SEQUENCE</scope>
    <source>
        <strain evidence="9">AG1-1C</strain>
    </source>
</reference>
<comment type="similarity">
    <text evidence="2">Belongs to the SLX4 family.</text>
</comment>
<feature type="compositionally biased region" description="Low complexity" evidence="8">
    <location>
        <begin position="193"/>
        <end position="210"/>
    </location>
</feature>
<keyword evidence="5" id="KW-0234">DNA repair</keyword>
<evidence type="ECO:0000256" key="7">
    <source>
        <dbReference type="ARBA" id="ARBA00029496"/>
    </source>
</evidence>
<sequence>MSYNWTVTLSRLRAHLSSVFLGKSRPFREPASCLTVNNNAILVLPCCLSSPHLSAYYLRHSDKLVSVTMLGRKSASDSSSDVEVIEDSEPERQERLAKSRLTSKQSQNNNSTEVACRNRISQATTLTQMSVSSTSGRTASAVSTGAPPPNEDEVQPPTRLSRPSSEPVRKPAPPPWLASTTNSTPLGPSTNLPSSSKPISPKSSSQHSPVKQIDLNSFAFQKRSVDHSTRYSTSSYSVSHSKDKEKDVLVVESCSDVSQVSASSTKISSSPKVFILDVTKEFPNTEVSFTAEQVNSLRGCVVCGNAWTARKLPKHKWSHITSCARKGGCEPDVLYVKLISAVVDTPEPKSKKSVKGKQAQKEDGGPQSLFAHTVQNHAPPKKRGRRAEPRVSGLQPVEDTRKAILERGAALLGVAPILDVESQPDMIPEIPTELSEDTQDMQEEEPNIPATQGFAPSKIGGCSRLFGSTLATLNMDTRSGLLYADLPCTVLPNTTTRSLSTFEKQSASNPPILPLYLTMPRSVQSALSSDSSIISISSSNDSGPNPVGLFNLDNRTPSPALSDSIIILDSTHSDISRRILGSPSPPINSHASFAPSSRRQSFGEGWESQEGVYKWEDYDPSRPPSPTDSLANCILEVSIRENSVATGEVRRGRSKSPRLSVKSRSRSRKSSRSSRKKSKSPTSHSKANRQKFEAPGPSGRCSSRGSCGREKSNPLSKKAKARARSRSRSRSRSSREPSPKARRRTRRKGDVYAPEDGEDCVRSKDLDARLMGLILRDKELQLRILRYEPIKFEDILDMAIKNGAPKHGLPIKLKAFLDSQCINFYSAEALGRKKSGRA</sequence>
<keyword evidence="6" id="KW-0539">Nucleus</keyword>
<organism evidence="9 10">
    <name type="scientific">Rhizoctonia solani</name>
    <dbReference type="NCBI Taxonomy" id="456999"/>
    <lineage>
        <taxon>Eukaryota</taxon>
        <taxon>Fungi</taxon>
        <taxon>Dikarya</taxon>
        <taxon>Basidiomycota</taxon>
        <taxon>Agaricomycotina</taxon>
        <taxon>Agaricomycetes</taxon>
        <taxon>Cantharellales</taxon>
        <taxon>Ceratobasidiaceae</taxon>
        <taxon>Rhizoctonia</taxon>
    </lineage>
</organism>
<evidence type="ECO:0000313" key="10">
    <source>
        <dbReference type="Proteomes" id="UP000663846"/>
    </source>
</evidence>
<evidence type="ECO:0000256" key="6">
    <source>
        <dbReference type="ARBA" id="ARBA00023242"/>
    </source>
</evidence>
<dbReference type="AlphaFoldDB" id="A0A8H2WYX3"/>